<dbReference type="OMA" id="GWGCYGL"/>
<evidence type="ECO:0000313" key="4">
    <source>
        <dbReference type="Proteomes" id="UP000015100"/>
    </source>
</evidence>
<keyword evidence="2" id="KW-0472">Membrane</keyword>
<dbReference type="HOGENOM" id="CLU_048297_1_0_1"/>
<protein>
    <recommendedName>
        <fullName evidence="5">Nucleotide-diphospho-sugar transferase domain-containing protein</fullName>
    </recommendedName>
</protein>
<feature type="transmembrane region" description="Helical" evidence="2">
    <location>
        <begin position="20"/>
        <end position="39"/>
    </location>
</feature>
<evidence type="ECO:0008006" key="5">
    <source>
        <dbReference type="Google" id="ProtNLM"/>
    </source>
</evidence>
<dbReference type="Proteomes" id="UP000015100">
    <property type="component" value="Unassembled WGS sequence"/>
</dbReference>
<dbReference type="PANTHER" id="PTHR43083:SF6">
    <property type="entry name" value="MANNAN POLYMERASE COMPLEXES SUBUNIT MNN9"/>
    <property type="match status" value="1"/>
</dbReference>
<dbReference type="OrthoDB" id="204164at2759"/>
<dbReference type="InterPro" id="IPR029044">
    <property type="entry name" value="Nucleotide-diphossugar_trans"/>
</dbReference>
<dbReference type="EMBL" id="AQGS01000016">
    <property type="protein sequence ID" value="EPS45449.1"/>
    <property type="molecule type" value="Genomic_DNA"/>
</dbReference>
<dbReference type="Gene3D" id="3.90.550.10">
    <property type="entry name" value="Spore Coat Polysaccharide Biosynthesis Protein SpsA, Chain A"/>
    <property type="match status" value="1"/>
</dbReference>
<keyword evidence="4" id="KW-1185">Reference proteome</keyword>
<evidence type="ECO:0000256" key="1">
    <source>
        <dbReference type="ARBA" id="ARBA00037964"/>
    </source>
</evidence>
<reference evidence="3 4" key="1">
    <citation type="journal article" date="2013" name="PLoS Genet.">
        <title>Genomic mechanisms accounting for the adaptation to parasitism in nematode-trapping fungi.</title>
        <authorList>
            <person name="Meerupati T."/>
            <person name="Andersson K.M."/>
            <person name="Friman E."/>
            <person name="Kumar D."/>
            <person name="Tunlid A."/>
            <person name="Ahren D."/>
        </authorList>
    </citation>
    <scope>NUCLEOTIDE SEQUENCE [LARGE SCALE GENOMIC DNA]</scope>
    <source>
        <strain evidence="3 4">CBS 200.50</strain>
    </source>
</reference>
<dbReference type="STRING" id="1284197.S8ARH4"/>
<sequence length="369" mass="41273">MAWVAKSISSSSHPQRRPLIIVSTIFLIILSSTFFPFTFSPTATLSQFSIFRSLSSSQVPFRATELTIDDSNDSDIRKHSFVTKYYDTDKQPSTLILVATKDESSWGRNRGESVRTFEDFLELIGRQRLPPRDVSLGVHTSSILDLERYTDILLHSDVPIASIQIIYAPDTDFKVGAADSGKSAGIRNFLTKEVLKGQDHIVWIDPDIYLLPDGLFKRLREVVSQKISNFDVANVAKNEREKLLPSGLVTVFCRQAGYTDMARNAWAGPSKAALKQWQQGMLHHDTAKPLASWPIPMSQLIEQTSDDSLVRLDGVGETVLYIKADLIRKGLRWPHSGKADSEGLCFSAMEMGWGCYGLGGCWETRHTDL</sequence>
<dbReference type="AlphaFoldDB" id="S8ARH4"/>
<dbReference type="PANTHER" id="PTHR43083">
    <property type="entry name" value="MANNAN POLYMERASE II"/>
    <property type="match status" value="1"/>
</dbReference>
<dbReference type="InterPro" id="IPR052086">
    <property type="entry name" value="Mannan_Polymerase_Subunit"/>
</dbReference>
<keyword evidence="2" id="KW-1133">Transmembrane helix</keyword>
<comment type="caution">
    <text evidence="3">The sequence shown here is derived from an EMBL/GenBank/DDBJ whole genome shotgun (WGS) entry which is preliminary data.</text>
</comment>
<evidence type="ECO:0000256" key="2">
    <source>
        <dbReference type="SAM" id="Phobius"/>
    </source>
</evidence>
<organism evidence="3 4">
    <name type="scientific">Dactylellina haptotyla (strain CBS 200.50)</name>
    <name type="common">Nematode-trapping fungus</name>
    <name type="synonym">Monacrosporium haptotylum</name>
    <dbReference type="NCBI Taxonomy" id="1284197"/>
    <lineage>
        <taxon>Eukaryota</taxon>
        <taxon>Fungi</taxon>
        <taxon>Dikarya</taxon>
        <taxon>Ascomycota</taxon>
        <taxon>Pezizomycotina</taxon>
        <taxon>Orbiliomycetes</taxon>
        <taxon>Orbiliales</taxon>
        <taxon>Orbiliaceae</taxon>
        <taxon>Dactylellina</taxon>
    </lineage>
</organism>
<dbReference type="Pfam" id="PF03452">
    <property type="entry name" value="Anp1"/>
    <property type="match status" value="1"/>
</dbReference>
<accession>S8ARH4</accession>
<evidence type="ECO:0000313" key="3">
    <source>
        <dbReference type="EMBL" id="EPS45449.1"/>
    </source>
</evidence>
<proteinExistence type="inferred from homology"/>
<comment type="similarity">
    <text evidence="1">Belongs to the ANP1/MMN9/VAN1 family.</text>
</comment>
<name>S8ARH4_DACHA</name>
<keyword evidence="2" id="KW-0812">Transmembrane</keyword>
<reference evidence="4" key="2">
    <citation type="submission" date="2013-04" db="EMBL/GenBank/DDBJ databases">
        <title>Genomic mechanisms accounting for the adaptation to parasitism in nematode-trapping fungi.</title>
        <authorList>
            <person name="Ahren D.G."/>
        </authorList>
    </citation>
    <scope>NUCLEOTIDE SEQUENCE [LARGE SCALE GENOMIC DNA]</scope>
    <source>
        <strain evidence="4">CBS 200.50</strain>
    </source>
</reference>
<gene>
    <name evidence="3" type="ORF">H072_644</name>
</gene>